<dbReference type="FunFam" id="1.10.287.70:FF:000028">
    <property type="entry name" value="potassium voltage-gated channel subfamily D member 3"/>
    <property type="match status" value="1"/>
</dbReference>
<feature type="transmembrane region" description="Helical" evidence="12">
    <location>
        <begin position="230"/>
        <end position="250"/>
    </location>
</feature>
<evidence type="ECO:0000256" key="3">
    <source>
        <dbReference type="ARBA" id="ARBA00022538"/>
    </source>
</evidence>
<evidence type="ECO:0000256" key="4">
    <source>
        <dbReference type="ARBA" id="ARBA00022692"/>
    </source>
</evidence>
<dbReference type="InterPro" id="IPR003974">
    <property type="entry name" value="K_chnl_volt-dep_Kv3"/>
</dbReference>
<comment type="subcellular location">
    <subcellularLocation>
        <location evidence="1">Membrane</location>
        <topology evidence="1">Multi-pass membrane protein</topology>
    </subcellularLocation>
</comment>
<evidence type="ECO:0000256" key="6">
    <source>
        <dbReference type="ARBA" id="ARBA00022882"/>
    </source>
</evidence>
<dbReference type="GO" id="GO:0001508">
    <property type="term" value="P:action potential"/>
    <property type="evidence" value="ECO:0007669"/>
    <property type="project" value="TreeGrafter"/>
</dbReference>
<dbReference type="GO" id="GO:0051260">
    <property type="term" value="P:protein homooligomerization"/>
    <property type="evidence" value="ECO:0007669"/>
    <property type="project" value="InterPro"/>
</dbReference>
<name>A0A7I8W2V5_9ANNE</name>
<dbReference type="Gene3D" id="3.30.710.10">
    <property type="entry name" value="Potassium Channel Kv1.1, Chain A"/>
    <property type="match status" value="1"/>
</dbReference>
<keyword evidence="11" id="KW-0407">Ion channel</keyword>
<keyword evidence="8 12" id="KW-1133">Transmembrane helix</keyword>
<evidence type="ECO:0000256" key="8">
    <source>
        <dbReference type="ARBA" id="ARBA00022989"/>
    </source>
</evidence>
<keyword evidence="3" id="KW-0633">Potassium transport</keyword>
<dbReference type="InterPro" id="IPR005821">
    <property type="entry name" value="Ion_trans_dom"/>
</dbReference>
<comment type="caution">
    <text evidence="14">The sequence shown here is derived from an EMBL/GenBank/DDBJ whole genome shotgun (WGS) entry which is preliminary data.</text>
</comment>
<protein>
    <submittedName>
        <fullName evidence="14">DgyrCDS9638</fullName>
    </submittedName>
</protein>
<dbReference type="InterPro" id="IPR028325">
    <property type="entry name" value="VG_K_chnl"/>
</dbReference>
<evidence type="ECO:0000256" key="7">
    <source>
        <dbReference type="ARBA" id="ARBA00022958"/>
    </source>
</evidence>
<evidence type="ECO:0000256" key="2">
    <source>
        <dbReference type="ARBA" id="ARBA00022448"/>
    </source>
</evidence>
<dbReference type="Proteomes" id="UP000549394">
    <property type="component" value="Unassembled WGS sequence"/>
</dbReference>
<dbReference type="SMART" id="SM00225">
    <property type="entry name" value="BTB"/>
    <property type="match status" value="1"/>
</dbReference>
<evidence type="ECO:0000256" key="1">
    <source>
        <dbReference type="ARBA" id="ARBA00004141"/>
    </source>
</evidence>
<dbReference type="InterPro" id="IPR011333">
    <property type="entry name" value="SKP1/BTB/POZ_sf"/>
</dbReference>
<evidence type="ECO:0000313" key="14">
    <source>
        <dbReference type="EMBL" id="CAD5121098.1"/>
    </source>
</evidence>
<feature type="transmembrane region" description="Helical" evidence="12">
    <location>
        <begin position="335"/>
        <end position="356"/>
    </location>
</feature>
<evidence type="ECO:0000259" key="13">
    <source>
        <dbReference type="SMART" id="SM00225"/>
    </source>
</evidence>
<evidence type="ECO:0000256" key="5">
    <source>
        <dbReference type="ARBA" id="ARBA00022826"/>
    </source>
</evidence>
<dbReference type="InterPro" id="IPR003968">
    <property type="entry name" value="K_chnl_volt-dep_Kv"/>
</dbReference>
<dbReference type="Pfam" id="PF00520">
    <property type="entry name" value="Ion_trans"/>
    <property type="match status" value="1"/>
</dbReference>
<feature type="domain" description="BTB" evidence="13">
    <location>
        <begin position="15"/>
        <end position="115"/>
    </location>
</feature>
<keyword evidence="10 12" id="KW-0472">Membrane</keyword>
<sequence length="476" mass="55143">MASVYPRTKKMLKRERVTLNVGGQKFVTYYSTLNSLPASRLGQLTASDVSYETVTGEYFFDRNPYLFHFVLDFYRTGELHFPHDTCGPLIEAELRFWKISTDHIAPCCWRTYNEYAEERNTLLNVEKSLKTSNSTRRNLSNATVLEQWKYKVWKFLEEPPSSLSAKLWAHFYVSLLIISLIILCLETHPKCRIPLPSKEYQYISSIRQDLLNMTNNKLKMLITTRAHPSLIYMDYICTFIFSCEILLRFIVCPVKRIFFKSFFNVLDLLSILPMFVLTTTDFLDSTLWVRHNIFIGYCVLSLTSVFRAIRVLKLVRRHRGVRLMYLAVKSSATQLLLLVLLLFIGAIIFSTMIYYAELNEPDTFENIPVGLWWSIVTMTTVGYGDQFPTSLLGYIVGSICALSGVLATGLPIPVIANSFQLYHKYARLQAKMDAEHIRKDDELISKLSKRMGAHASYRGGIRRLQRVNFHYNTQFL</sequence>
<dbReference type="SUPFAM" id="SSF54695">
    <property type="entry name" value="POZ domain"/>
    <property type="match status" value="1"/>
</dbReference>
<dbReference type="GO" id="GO:0005251">
    <property type="term" value="F:delayed rectifier potassium channel activity"/>
    <property type="evidence" value="ECO:0007669"/>
    <property type="project" value="TreeGrafter"/>
</dbReference>
<dbReference type="PANTHER" id="PTHR11537:SF252">
    <property type="entry name" value="POTASSIUM VOLTAGE-GATED CHANNEL PROTEIN SHAW"/>
    <property type="match status" value="1"/>
</dbReference>
<dbReference type="InterPro" id="IPR000210">
    <property type="entry name" value="BTB/POZ_dom"/>
</dbReference>
<keyword evidence="2" id="KW-0813">Transport</keyword>
<evidence type="ECO:0000256" key="11">
    <source>
        <dbReference type="ARBA" id="ARBA00023303"/>
    </source>
</evidence>
<feature type="transmembrane region" description="Helical" evidence="12">
    <location>
        <begin position="294"/>
        <end position="315"/>
    </location>
</feature>
<organism evidence="14 15">
    <name type="scientific">Dimorphilus gyrociliatus</name>
    <dbReference type="NCBI Taxonomy" id="2664684"/>
    <lineage>
        <taxon>Eukaryota</taxon>
        <taxon>Metazoa</taxon>
        <taxon>Spiralia</taxon>
        <taxon>Lophotrochozoa</taxon>
        <taxon>Annelida</taxon>
        <taxon>Polychaeta</taxon>
        <taxon>Polychaeta incertae sedis</taxon>
        <taxon>Dinophilidae</taxon>
        <taxon>Dimorphilus</taxon>
    </lineage>
</organism>
<keyword evidence="4 12" id="KW-0812">Transmembrane</keyword>
<dbReference type="AlphaFoldDB" id="A0A7I8W2V5"/>
<dbReference type="EMBL" id="CAJFCJ010000013">
    <property type="protein sequence ID" value="CAD5121098.1"/>
    <property type="molecule type" value="Genomic_DNA"/>
</dbReference>
<feature type="transmembrane region" description="Helical" evidence="12">
    <location>
        <begin position="167"/>
        <end position="188"/>
    </location>
</feature>
<dbReference type="PRINTS" id="PR01498">
    <property type="entry name" value="SHAWCHANNEL"/>
</dbReference>
<dbReference type="Gene3D" id="1.20.120.350">
    <property type="entry name" value="Voltage-gated potassium channels. Chain C"/>
    <property type="match status" value="1"/>
</dbReference>
<evidence type="ECO:0000256" key="9">
    <source>
        <dbReference type="ARBA" id="ARBA00023065"/>
    </source>
</evidence>
<feature type="transmembrane region" description="Helical" evidence="12">
    <location>
        <begin position="262"/>
        <end position="282"/>
    </location>
</feature>
<gene>
    <name evidence="14" type="ORF">DGYR_LOCUS9092</name>
</gene>
<dbReference type="Pfam" id="PF02214">
    <property type="entry name" value="BTB_2"/>
    <property type="match status" value="1"/>
</dbReference>
<keyword evidence="7" id="KW-0630">Potassium</keyword>
<evidence type="ECO:0000256" key="12">
    <source>
        <dbReference type="SAM" id="Phobius"/>
    </source>
</evidence>
<dbReference type="PRINTS" id="PR01491">
    <property type="entry name" value="KVCHANNEL"/>
</dbReference>
<dbReference type="Gene3D" id="1.10.287.70">
    <property type="match status" value="1"/>
</dbReference>
<dbReference type="OrthoDB" id="10025005at2759"/>
<dbReference type="PRINTS" id="PR00169">
    <property type="entry name" value="KCHANNEL"/>
</dbReference>
<keyword evidence="6" id="KW-0851">Voltage-gated channel</keyword>
<dbReference type="InterPro" id="IPR003131">
    <property type="entry name" value="T1-type_BTB"/>
</dbReference>
<dbReference type="PANTHER" id="PTHR11537">
    <property type="entry name" value="VOLTAGE-GATED POTASSIUM CHANNEL"/>
    <property type="match status" value="1"/>
</dbReference>
<keyword evidence="9" id="KW-0406">Ion transport</keyword>
<reference evidence="14 15" key="1">
    <citation type="submission" date="2020-08" db="EMBL/GenBank/DDBJ databases">
        <authorList>
            <person name="Hejnol A."/>
        </authorList>
    </citation>
    <scope>NUCLEOTIDE SEQUENCE [LARGE SCALE GENOMIC DNA]</scope>
</reference>
<evidence type="ECO:0000256" key="10">
    <source>
        <dbReference type="ARBA" id="ARBA00023136"/>
    </source>
</evidence>
<dbReference type="FunFam" id="3.30.710.10:FF:000020">
    <property type="entry name" value="Potassium voltage-gated channel protein Shaw"/>
    <property type="match status" value="1"/>
</dbReference>
<dbReference type="InterPro" id="IPR027359">
    <property type="entry name" value="Volt_channel_dom_sf"/>
</dbReference>
<keyword evidence="15" id="KW-1185">Reference proteome</keyword>
<dbReference type="SUPFAM" id="SSF81324">
    <property type="entry name" value="Voltage-gated potassium channels"/>
    <property type="match status" value="1"/>
</dbReference>
<feature type="transmembrane region" description="Helical" evidence="12">
    <location>
        <begin position="391"/>
        <end position="416"/>
    </location>
</feature>
<proteinExistence type="predicted"/>
<keyword evidence="5" id="KW-0631">Potassium channel</keyword>
<accession>A0A7I8W2V5</accession>
<evidence type="ECO:0000313" key="15">
    <source>
        <dbReference type="Proteomes" id="UP000549394"/>
    </source>
</evidence>
<dbReference type="GO" id="GO:0008076">
    <property type="term" value="C:voltage-gated potassium channel complex"/>
    <property type="evidence" value="ECO:0007669"/>
    <property type="project" value="InterPro"/>
</dbReference>